<protein>
    <submittedName>
        <fullName evidence="1">Uncharacterized protein</fullName>
    </submittedName>
</protein>
<organism evidence="1">
    <name type="scientific">marine sediment metagenome</name>
    <dbReference type="NCBI Taxonomy" id="412755"/>
    <lineage>
        <taxon>unclassified sequences</taxon>
        <taxon>metagenomes</taxon>
        <taxon>ecological metagenomes</taxon>
    </lineage>
</organism>
<comment type="caution">
    <text evidence="1">The sequence shown here is derived from an EMBL/GenBank/DDBJ whole genome shotgun (WGS) entry which is preliminary data.</text>
</comment>
<gene>
    <name evidence="1" type="ORF">S12H4_62225</name>
</gene>
<dbReference type="PROSITE" id="PS51257">
    <property type="entry name" value="PROKAR_LIPOPROTEIN"/>
    <property type="match status" value="1"/>
</dbReference>
<dbReference type="AlphaFoldDB" id="X1VYC9"/>
<dbReference type="EMBL" id="BARW01041637">
    <property type="protein sequence ID" value="GAJ17185.1"/>
    <property type="molecule type" value="Genomic_DNA"/>
</dbReference>
<accession>X1VYC9</accession>
<proteinExistence type="predicted"/>
<feature type="non-terminal residue" evidence="1">
    <location>
        <position position="61"/>
    </location>
</feature>
<sequence length="61" mass="6753">MKKYNRMKSLLFAFLVLLVSCNQNIKTVSPEKVGLSSDTLELASEKMQSFIDQGKLAGIST</sequence>
<evidence type="ECO:0000313" key="1">
    <source>
        <dbReference type="EMBL" id="GAJ17185.1"/>
    </source>
</evidence>
<name>X1VYC9_9ZZZZ</name>
<reference evidence="1" key="1">
    <citation type="journal article" date="2014" name="Front. Microbiol.">
        <title>High frequency of phylogenetically diverse reductive dehalogenase-homologous genes in deep subseafloor sedimentary metagenomes.</title>
        <authorList>
            <person name="Kawai M."/>
            <person name="Futagami T."/>
            <person name="Toyoda A."/>
            <person name="Takaki Y."/>
            <person name="Nishi S."/>
            <person name="Hori S."/>
            <person name="Arai W."/>
            <person name="Tsubouchi T."/>
            <person name="Morono Y."/>
            <person name="Uchiyama I."/>
            <person name="Ito T."/>
            <person name="Fujiyama A."/>
            <person name="Inagaki F."/>
            <person name="Takami H."/>
        </authorList>
    </citation>
    <scope>NUCLEOTIDE SEQUENCE</scope>
    <source>
        <strain evidence="1">Expedition CK06-06</strain>
    </source>
</reference>